<dbReference type="RefSeq" id="WP_302928576.1">
    <property type="nucleotide sequence ID" value="NZ_JAJEPW010000016.1"/>
</dbReference>
<dbReference type="AlphaFoldDB" id="A0AAE3ADJ2"/>
<sequence>MGSSVVGGGDRQQLRQVLGFLEAPAEQRDYSAINDALAQMDADGTLSRLSVKYFGMDISEEQ</sequence>
<comment type="caution">
    <text evidence="1">The sequence shown here is derived from an EMBL/GenBank/DDBJ whole genome shotgun (WGS) entry which is preliminary data.</text>
</comment>
<reference evidence="1" key="1">
    <citation type="submission" date="2021-10" db="EMBL/GenBank/DDBJ databases">
        <title>Anaerobic single-cell dispensing facilitates the cultivation of human gut bacteria.</title>
        <authorList>
            <person name="Afrizal A."/>
        </authorList>
    </citation>
    <scope>NUCLEOTIDE SEQUENCE</scope>
    <source>
        <strain evidence="1">CLA-AA-H272</strain>
    </source>
</reference>
<protein>
    <submittedName>
        <fullName evidence="1">Uncharacterized protein</fullName>
    </submittedName>
</protein>
<keyword evidence="2" id="KW-1185">Reference proteome</keyword>
<gene>
    <name evidence="1" type="ORF">LKD37_07190</name>
</gene>
<accession>A0AAE3ADJ2</accession>
<dbReference type="Gene3D" id="3.40.190.10">
    <property type="entry name" value="Periplasmic binding protein-like II"/>
    <property type="match status" value="1"/>
</dbReference>
<evidence type="ECO:0000313" key="1">
    <source>
        <dbReference type="EMBL" id="MCC2129299.1"/>
    </source>
</evidence>
<dbReference type="Proteomes" id="UP001199319">
    <property type="component" value="Unassembled WGS sequence"/>
</dbReference>
<organism evidence="1 2">
    <name type="scientific">Brotocaccenecus cirricatena</name>
    <dbReference type="NCBI Taxonomy" id="3064195"/>
    <lineage>
        <taxon>Bacteria</taxon>
        <taxon>Bacillati</taxon>
        <taxon>Bacillota</taxon>
        <taxon>Clostridia</taxon>
        <taxon>Eubacteriales</taxon>
        <taxon>Oscillospiraceae</taxon>
        <taxon>Brotocaccenecus</taxon>
    </lineage>
</organism>
<dbReference type="EMBL" id="JAJEPW010000016">
    <property type="protein sequence ID" value="MCC2129299.1"/>
    <property type="molecule type" value="Genomic_DNA"/>
</dbReference>
<proteinExistence type="predicted"/>
<evidence type="ECO:0000313" key="2">
    <source>
        <dbReference type="Proteomes" id="UP001199319"/>
    </source>
</evidence>
<name>A0AAE3ADJ2_9FIRM</name>